<evidence type="ECO:0000256" key="2">
    <source>
        <dbReference type="ARBA" id="ARBA00021772"/>
    </source>
</evidence>
<dbReference type="PANTHER" id="PTHR13056:SF0">
    <property type="entry name" value="VACUOLAR FUSION PROTEIN CCZ1 HOMOLOG-RELATED"/>
    <property type="match status" value="1"/>
</dbReference>
<dbReference type="InterPro" id="IPR043136">
    <property type="entry name" value="B30.2/SPRY_sf"/>
</dbReference>
<dbReference type="InterPro" id="IPR013176">
    <property type="entry name" value="Ccz1"/>
</dbReference>
<dbReference type="Pfam" id="PF19032">
    <property type="entry name" value="Intu_longin_2"/>
    <property type="match status" value="1"/>
</dbReference>
<dbReference type="GO" id="GO:0016192">
    <property type="term" value="P:vesicle-mediated transport"/>
    <property type="evidence" value="ECO:0007669"/>
    <property type="project" value="InterPro"/>
</dbReference>
<dbReference type="GO" id="GO:0035658">
    <property type="term" value="C:Mon1-Ccz1 complex"/>
    <property type="evidence" value="ECO:0007669"/>
    <property type="project" value="InterPro"/>
</dbReference>
<dbReference type="AlphaFoldDB" id="A0A5J4NSF1"/>
<reference evidence="4 5" key="1">
    <citation type="journal article" date="2019" name="Gigascience">
        <title>Whole-genome sequence of the oriental lung fluke Paragonimus westermani.</title>
        <authorList>
            <person name="Oey H."/>
            <person name="Zakrzewski M."/>
            <person name="Narain K."/>
            <person name="Devi K.R."/>
            <person name="Agatsuma T."/>
            <person name="Nawaratna S."/>
            <person name="Gobert G.N."/>
            <person name="Jones M.K."/>
            <person name="Ragan M.A."/>
            <person name="McManus D.P."/>
            <person name="Krause L."/>
        </authorList>
    </citation>
    <scope>NUCLEOTIDE SEQUENCE [LARGE SCALE GENOMIC DNA]</scope>
    <source>
        <strain evidence="4 5">IND2009</strain>
    </source>
</reference>
<dbReference type="SUPFAM" id="SSF49899">
    <property type="entry name" value="Concanavalin A-like lectins/glucanases"/>
    <property type="match status" value="1"/>
</dbReference>
<dbReference type="InterPro" id="IPR013320">
    <property type="entry name" value="ConA-like_dom_sf"/>
</dbReference>
<comment type="caution">
    <text evidence="4">The sequence shown here is derived from an EMBL/GenBank/DDBJ whole genome shotgun (WGS) entry which is preliminary data.</text>
</comment>
<organism evidence="4 5">
    <name type="scientific">Paragonimus westermani</name>
    <dbReference type="NCBI Taxonomy" id="34504"/>
    <lineage>
        <taxon>Eukaryota</taxon>
        <taxon>Metazoa</taxon>
        <taxon>Spiralia</taxon>
        <taxon>Lophotrochozoa</taxon>
        <taxon>Platyhelminthes</taxon>
        <taxon>Trematoda</taxon>
        <taxon>Digenea</taxon>
        <taxon>Plagiorchiida</taxon>
        <taxon>Troglotremata</taxon>
        <taxon>Troglotrematidae</taxon>
        <taxon>Paragonimus</taxon>
    </lineage>
</organism>
<dbReference type="InterPro" id="IPR035766">
    <property type="entry name" value="SPRYD7"/>
</dbReference>
<dbReference type="EMBL" id="QNGE01001075">
    <property type="protein sequence ID" value="KAA3678516.1"/>
    <property type="molecule type" value="Genomic_DNA"/>
</dbReference>
<dbReference type="InterPro" id="IPR003877">
    <property type="entry name" value="SPRY_dom"/>
</dbReference>
<dbReference type="CDD" id="cd12880">
    <property type="entry name" value="SPRYD7"/>
    <property type="match status" value="1"/>
</dbReference>
<gene>
    <name evidence="4" type="ORF">DEA37_0014759</name>
</gene>
<proteinExistence type="inferred from homology"/>
<evidence type="ECO:0000313" key="4">
    <source>
        <dbReference type="EMBL" id="KAA3678516.1"/>
    </source>
</evidence>
<feature type="domain" description="B30.2/SPRY" evidence="3">
    <location>
        <begin position="463"/>
        <end position="662"/>
    </location>
</feature>
<dbReference type="PROSITE" id="PS50188">
    <property type="entry name" value="B302_SPRY"/>
    <property type="match status" value="1"/>
</dbReference>
<protein>
    <recommendedName>
        <fullName evidence="2">SPRY domain-containing protein 7</fullName>
    </recommendedName>
</protein>
<dbReference type="Proteomes" id="UP000324629">
    <property type="component" value="Unassembled WGS sequence"/>
</dbReference>
<evidence type="ECO:0000256" key="1">
    <source>
        <dbReference type="ARBA" id="ARBA00005352"/>
    </source>
</evidence>
<keyword evidence="5" id="KW-1185">Reference proteome</keyword>
<accession>A0A5J4NSF1</accession>
<dbReference type="Pfam" id="PF19031">
    <property type="entry name" value="Intu_longin_1"/>
    <property type="match status" value="1"/>
</dbReference>
<sequence length="681" mass="76591">MMFAIDRPRISEFFVHCPSLCEKEGDEYKKILYYFPSHKAMNERLNSSGLCEAVMTFTKFFETTCHTLHTSTTRRFFHQMSDDLWIVMIVSLPPPQAKSVYEYSTCHGFDGNLSDQVMCAVLSTACQMFELFNGKVSSLWYAEGVDVLKRRLEHFFSRYLRSMLFEHYDMLECFNGIQFTSTEPADFSRIQGLVNRIRFSFRCIKHVVFFYDGRLAHSTLDLDYARHLYHYLNSFMFVERPELSHAETTCKTKHLGRFLVGPKDLSDSNQTTQCPILCSPGSLLPDSQLVTYQALRVVLCLVIHGVDPIPREFFVQFDTMVGPRLTVLADRLAANQSSSLVGGNVFPVQMLDSTITPSVISLSALNTSITQEEGVIPALEELIEGDVAPFSALGRSRFLYWNPCTYAVLTTLHVYTGSGRRQISGAKLLLDVMISLRSELQLRPSSWHEEITVRMDPHIWLVARRSNGREVYMIFMKKQENLAKLDADPTPEVRLDLSSAGPTVVILKNGRRICGHGCARSNAPIVQNKAYFEAKIQCAGRWAIGLGLIKVLVSLHAHAPLESLDQLSESSLSWVLRENGGVWHAGAMIAKLEQPTEEGDVIGLSYDHVELQFSVNGALVPLFAGQSLTLSNGITGLKGTLYPVVGVSDNSVLDVGFNSRNFYHSPPIPDFEQILFEKELL</sequence>
<dbReference type="InterPro" id="IPR043988">
    <property type="entry name" value="CCZ1/INTU_longin_2"/>
</dbReference>
<dbReference type="PANTHER" id="PTHR13056">
    <property type="entry name" value="VACUOLAR FUSION PROTEIN CCZ1 HOMOLOG-RELATED"/>
    <property type="match status" value="1"/>
</dbReference>
<dbReference type="Gene3D" id="2.60.120.920">
    <property type="match status" value="1"/>
</dbReference>
<evidence type="ECO:0000259" key="3">
    <source>
        <dbReference type="PROSITE" id="PS50188"/>
    </source>
</evidence>
<name>A0A5J4NSF1_9TREM</name>
<dbReference type="InterPro" id="IPR043987">
    <property type="entry name" value="CCZ1/INTU/HSP4_longin_1"/>
</dbReference>
<comment type="similarity">
    <text evidence="1">Belongs to the CCZ1 family.</text>
</comment>
<dbReference type="Pfam" id="PF00622">
    <property type="entry name" value="SPRY"/>
    <property type="match status" value="1"/>
</dbReference>
<dbReference type="InterPro" id="IPR001870">
    <property type="entry name" value="B30.2/SPRY"/>
</dbReference>
<evidence type="ECO:0000313" key="5">
    <source>
        <dbReference type="Proteomes" id="UP000324629"/>
    </source>
</evidence>